<dbReference type="NCBIfam" id="NF033641">
    <property type="entry name" value="antiterm_LoaP"/>
    <property type="match status" value="1"/>
</dbReference>
<dbReference type="InterPro" id="IPR043425">
    <property type="entry name" value="NusG-like"/>
</dbReference>
<dbReference type="Pfam" id="PF02357">
    <property type="entry name" value="NusG"/>
    <property type="match status" value="1"/>
</dbReference>
<keyword evidence="1" id="KW-0889">Transcription antitermination</keyword>
<evidence type="ECO:0000256" key="1">
    <source>
        <dbReference type="ARBA" id="ARBA00022814"/>
    </source>
</evidence>
<dbReference type="InterPro" id="IPR047663">
    <property type="entry name" value="Transcription_antiterm_LoaP"/>
</dbReference>
<sequence length="177" mass="20802">MWYVIQVPTGQEEQIIEEAKKYEVTEFLTELFTPRWENQKKIQGEWKELTGVIFPGYLFVITETPEALYQTLKRIPRLTKLLGTGEKWTPLSEKDIFLLELLSGRERILRMSRGYQKDGRIYVTEGPLKGLEHLICRADRHKRIAWLKVKLLGEARRLKAGLEIVKKIEKKEESTCI</sequence>
<reference evidence="5 6" key="1">
    <citation type="journal article" date="2021" name="ISME Commun">
        <title>Automated analysis of genomic sequences facilitates high-throughput and comprehensive description of bacteria.</title>
        <authorList>
            <person name="Hitch T.C.A."/>
        </authorList>
    </citation>
    <scope>NUCLEOTIDE SEQUENCE [LARGE SCALE GENOMIC DNA]</scope>
    <source>
        <strain evidence="5 6">Sanger_04</strain>
    </source>
</reference>
<keyword evidence="6" id="KW-1185">Reference proteome</keyword>
<dbReference type="InterPro" id="IPR036735">
    <property type="entry name" value="NGN_dom_sf"/>
</dbReference>
<dbReference type="RefSeq" id="WP_158361908.1">
    <property type="nucleotide sequence ID" value="NZ_JAOQKC010000003.1"/>
</dbReference>
<name>A0ABT2RU35_9FIRM</name>
<dbReference type="InterPro" id="IPR006645">
    <property type="entry name" value="NGN-like_dom"/>
</dbReference>
<evidence type="ECO:0000313" key="6">
    <source>
        <dbReference type="Proteomes" id="UP001652461"/>
    </source>
</evidence>
<evidence type="ECO:0000313" key="5">
    <source>
        <dbReference type="EMBL" id="MCU6695825.1"/>
    </source>
</evidence>
<protein>
    <submittedName>
        <fullName evidence="5">Antiterminator LoaP</fullName>
    </submittedName>
</protein>
<organism evidence="5 6">
    <name type="scientific">Laedolimicola ammoniilytica</name>
    <dbReference type="NCBI Taxonomy" id="2981771"/>
    <lineage>
        <taxon>Bacteria</taxon>
        <taxon>Bacillati</taxon>
        <taxon>Bacillota</taxon>
        <taxon>Clostridia</taxon>
        <taxon>Lachnospirales</taxon>
        <taxon>Lachnospiraceae</taxon>
        <taxon>Laedolimicola</taxon>
    </lineage>
</organism>
<dbReference type="Gene3D" id="3.30.70.940">
    <property type="entry name" value="NusG, N-terminal domain"/>
    <property type="match status" value="1"/>
</dbReference>
<evidence type="ECO:0000256" key="2">
    <source>
        <dbReference type="ARBA" id="ARBA00023015"/>
    </source>
</evidence>
<dbReference type="SUPFAM" id="SSF82679">
    <property type="entry name" value="N-utilization substance G protein NusG, N-terminal domain"/>
    <property type="match status" value="1"/>
</dbReference>
<dbReference type="EMBL" id="JAOQKC010000003">
    <property type="protein sequence ID" value="MCU6695825.1"/>
    <property type="molecule type" value="Genomic_DNA"/>
</dbReference>
<evidence type="ECO:0000256" key="3">
    <source>
        <dbReference type="ARBA" id="ARBA00023163"/>
    </source>
</evidence>
<keyword evidence="3" id="KW-0804">Transcription</keyword>
<dbReference type="Proteomes" id="UP001652461">
    <property type="component" value="Unassembled WGS sequence"/>
</dbReference>
<gene>
    <name evidence="5" type="primary">loaP</name>
    <name evidence="5" type="ORF">OCV63_02805</name>
</gene>
<keyword evidence="2" id="KW-0805">Transcription regulation</keyword>
<evidence type="ECO:0000259" key="4">
    <source>
        <dbReference type="Pfam" id="PF02357"/>
    </source>
</evidence>
<comment type="caution">
    <text evidence="5">The sequence shown here is derived from an EMBL/GenBank/DDBJ whole genome shotgun (WGS) entry which is preliminary data.</text>
</comment>
<proteinExistence type="predicted"/>
<dbReference type="PANTHER" id="PTHR30265:SF4">
    <property type="entry name" value="KOW MOTIF FAMILY PROTEIN, EXPRESSED"/>
    <property type="match status" value="1"/>
</dbReference>
<feature type="domain" description="NusG-like N-terminal" evidence="4">
    <location>
        <begin position="2"/>
        <end position="97"/>
    </location>
</feature>
<accession>A0ABT2RU35</accession>
<dbReference type="PANTHER" id="PTHR30265">
    <property type="entry name" value="RHO-INTERACTING TRANSCRIPTION TERMINATION FACTOR NUSG"/>
    <property type="match status" value="1"/>
</dbReference>